<accession>A0ACC0DDC9</accession>
<dbReference type="EMBL" id="MU394290">
    <property type="protein sequence ID" value="KAI6090584.1"/>
    <property type="molecule type" value="Genomic_DNA"/>
</dbReference>
<name>A0ACC0DDC9_9PEZI</name>
<protein>
    <submittedName>
        <fullName evidence="1">Uncharacterized protein</fullName>
    </submittedName>
</protein>
<organism evidence="1 2">
    <name type="scientific">Hypoxylon rubiginosum</name>
    <dbReference type="NCBI Taxonomy" id="110542"/>
    <lineage>
        <taxon>Eukaryota</taxon>
        <taxon>Fungi</taxon>
        <taxon>Dikarya</taxon>
        <taxon>Ascomycota</taxon>
        <taxon>Pezizomycotina</taxon>
        <taxon>Sordariomycetes</taxon>
        <taxon>Xylariomycetidae</taxon>
        <taxon>Xylariales</taxon>
        <taxon>Hypoxylaceae</taxon>
        <taxon>Hypoxylon</taxon>
    </lineage>
</organism>
<evidence type="ECO:0000313" key="1">
    <source>
        <dbReference type="EMBL" id="KAI6090584.1"/>
    </source>
</evidence>
<reference evidence="1 2" key="1">
    <citation type="journal article" date="2022" name="New Phytol.">
        <title>Ecological generalism drives hyperdiversity of secondary metabolite gene clusters in xylarialean endophytes.</title>
        <authorList>
            <person name="Franco M.E.E."/>
            <person name="Wisecaver J.H."/>
            <person name="Arnold A.E."/>
            <person name="Ju Y.M."/>
            <person name="Slot J.C."/>
            <person name="Ahrendt S."/>
            <person name="Moore L.P."/>
            <person name="Eastman K.E."/>
            <person name="Scott K."/>
            <person name="Konkel Z."/>
            <person name="Mondo S.J."/>
            <person name="Kuo A."/>
            <person name="Hayes R.D."/>
            <person name="Haridas S."/>
            <person name="Andreopoulos B."/>
            <person name="Riley R."/>
            <person name="LaButti K."/>
            <person name="Pangilinan J."/>
            <person name="Lipzen A."/>
            <person name="Amirebrahimi M."/>
            <person name="Yan J."/>
            <person name="Adam C."/>
            <person name="Keymanesh K."/>
            <person name="Ng V."/>
            <person name="Louie K."/>
            <person name="Northen T."/>
            <person name="Drula E."/>
            <person name="Henrissat B."/>
            <person name="Hsieh H.M."/>
            <person name="Youens-Clark K."/>
            <person name="Lutzoni F."/>
            <person name="Miadlikowska J."/>
            <person name="Eastwood D.C."/>
            <person name="Hamelin R.C."/>
            <person name="Grigoriev I.V."/>
            <person name="U'Ren J.M."/>
        </authorList>
    </citation>
    <scope>NUCLEOTIDE SEQUENCE [LARGE SCALE GENOMIC DNA]</scope>
    <source>
        <strain evidence="1 2">ER1909</strain>
    </source>
</reference>
<proteinExistence type="predicted"/>
<sequence>MANGKPTLHHLEDSQSQLILWLLEELGIEYDLVIHKRVQNRSPVALKEVHPLGKSPTLVTPTGRVITERSAIALWLISEYDEGARFRLPAGGQNGIEDAAREDQLISLGGATIGPMLMIKLIFGLLVMQAPLLARPLLKAIRHALDRAFLDAELATLFAHLDAQLAGGEGEGDHEWFLGTAEPTRADFCLLWTIDWPMQWGWVDFDKYPRLKAFHARCTERPAWKRALEKGGGYNLKFWA</sequence>
<evidence type="ECO:0000313" key="2">
    <source>
        <dbReference type="Proteomes" id="UP001497680"/>
    </source>
</evidence>
<dbReference type="Proteomes" id="UP001497680">
    <property type="component" value="Unassembled WGS sequence"/>
</dbReference>
<comment type="caution">
    <text evidence="1">The sequence shown here is derived from an EMBL/GenBank/DDBJ whole genome shotgun (WGS) entry which is preliminary data.</text>
</comment>
<keyword evidence="2" id="KW-1185">Reference proteome</keyword>
<gene>
    <name evidence="1" type="ORF">F4821DRAFT_255822</name>
</gene>